<accession>A0AAV2GR18</accession>
<evidence type="ECO:0000313" key="1">
    <source>
        <dbReference type="EMBL" id="CAL1412584.1"/>
    </source>
</evidence>
<protein>
    <submittedName>
        <fullName evidence="1">Uncharacterized protein</fullName>
    </submittedName>
</protein>
<dbReference type="EMBL" id="OZ034822">
    <property type="protein sequence ID" value="CAL1412584.1"/>
    <property type="molecule type" value="Genomic_DNA"/>
</dbReference>
<gene>
    <name evidence="1" type="ORF">LTRI10_LOCUS51866</name>
</gene>
<name>A0AAV2GR18_9ROSI</name>
<reference evidence="1 2" key="1">
    <citation type="submission" date="2024-04" db="EMBL/GenBank/DDBJ databases">
        <authorList>
            <person name="Fracassetti M."/>
        </authorList>
    </citation>
    <scope>NUCLEOTIDE SEQUENCE [LARGE SCALE GENOMIC DNA]</scope>
</reference>
<keyword evidence="2" id="KW-1185">Reference proteome</keyword>
<dbReference type="Proteomes" id="UP001497516">
    <property type="component" value="Chromosome 9"/>
</dbReference>
<dbReference type="AlphaFoldDB" id="A0AAV2GR18"/>
<proteinExistence type="predicted"/>
<organism evidence="1 2">
    <name type="scientific">Linum trigynum</name>
    <dbReference type="NCBI Taxonomy" id="586398"/>
    <lineage>
        <taxon>Eukaryota</taxon>
        <taxon>Viridiplantae</taxon>
        <taxon>Streptophyta</taxon>
        <taxon>Embryophyta</taxon>
        <taxon>Tracheophyta</taxon>
        <taxon>Spermatophyta</taxon>
        <taxon>Magnoliopsida</taxon>
        <taxon>eudicotyledons</taxon>
        <taxon>Gunneridae</taxon>
        <taxon>Pentapetalae</taxon>
        <taxon>rosids</taxon>
        <taxon>fabids</taxon>
        <taxon>Malpighiales</taxon>
        <taxon>Linaceae</taxon>
        <taxon>Linum</taxon>
    </lineage>
</organism>
<sequence length="67" mass="7505">MGSGFSSSASERILKWKTKVDRATKCAELYRSISCQREPKLTPSHMSLMDFPTARGLLLEKGVTNRT</sequence>
<evidence type="ECO:0000313" key="2">
    <source>
        <dbReference type="Proteomes" id="UP001497516"/>
    </source>
</evidence>